<dbReference type="Pfam" id="PF07690">
    <property type="entry name" value="MFS_1"/>
    <property type="match status" value="1"/>
</dbReference>
<dbReference type="InterPro" id="IPR020846">
    <property type="entry name" value="MFS_dom"/>
</dbReference>
<keyword evidence="3" id="KW-1003">Cell membrane</keyword>
<dbReference type="PANTHER" id="PTHR23517">
    <property type="entry name" value="RESISTANCE PROTEIN MDTM, PUTATIVE-RELATED-RELATED"/>
    <property type="match status" value="1"/>
</dbReference>
<feature type="transmembrane region" description="Helical" evidence="7">
    <location>
        <begin position="117"/>
        <end position="135"/>
    </location>
</feature>
<evidence type="ECO:0000256" key="3">
    <source>
        <dbReference type="ARBA" id="ARBA00022475"/>
    </source>
</evidence>
<feature type="transmembrane region" description="Helical" evidence="7">
    <location>
        <begin position="20"/>
        <end position="39"/>
    </location>
</feature>
<feature type="transmembrane region" description="Helical" evidence="7">
    <location>
        <begin position="147"/>
        <end position="168"/>
    </location>
</feature>
<evidence type="ECO:0000256" key="6">
    <source>
        <dbReference type="ARBA" id="ARBA00023136"/>
    </source>
</evidence>
<dbReference type="InterPro" id="IPR050171">
    <property type="entry name" value="MFS_Transporters"/>
</dbReference>
<keyword evidence="10" id="KW-1185">Reference proteome</keyword>
<evidence type="ECO:0000256" key="7">
    <source>
        <dbReference type="SAM" id="Phobius"/>
    </source>
</evidence>
<organism evidence="9 10">
    <name type="scientific">Streptomyces cuspidosporus</name>
    <dbReference type="NCBI Taxonomy" id="66882"/>
    <lineage>
        <taxon>Bacteria</taxon>
        <taxon>Bacillati</taxon>
        <taxon>Actinomycetota</taxon>
        <taxon>Actinomycetes</taxon>
        <taxon>Kitasatosporales</taxon>
        <taxon>Streptomycetaceae</taxon>
        <taxon>Streptomyces</taxon>
    </lineage>
</organism>
<accession>A0ABN3H7Q9</accession>
<dbReference type="EMBL" id="BAAASD010000057">
    <property type="protein sequence ID" value="GAA2371483.1"/>
    <property type="molecule type" value="Genomic_DNA"/>
</dbReference>
<keyword evidence="2" id="KW-0813">Transport</keyword>
<evidence type="ECO:0000256" key="1">
    <source>
        <dbReference type="ARBA" id="ARBA00004651"/>
    </source>
</evidence>
<sequence>MKTATRRSPELSPLTRRSGLADLALPASMVVSFLAASTAPTPLYATYAAEWHFSPLTTTLIFGVYAVVILTALLVLGRASDHLGRRPVLLAALLAQIIAMVLFSTAGGVGALVAGRVVQGIATGGALGTLGAAMLDVHREHGTRVNAAAPGLGSGIGALLSGVVVQYLPAPTRLVYLVFVGVFLLQALGVARLLPEAAGRRPGLRMALVPRLSVPRRLRGPLLTVAPVLFAVWSLGGFYGSLAPALTSRLSGSTSPVLGGLGLFVLTVVSA</sequence>
<dbReference type="Proteomes" id="UP001500253">
    <property type="component" value="Unassembled WGS sequence"/>
</dbReference>
<dbReference type="InterPro" id="IPR005829">
    <property type="entry name" value="Sugar_transporter_CS"/>
</dbReference>
<keyword evidence="4 7" id="KW-0812">Transmembrane</keyword>
<evidence type="ECO:0000256" key="5">
    <source>
        <dbReference type="ARBA" id="ARBA00022989"/>
    </source>
</evidence>
<dbReference type="RefSeq" id="WP_346178926.1">
    <property type="nucleotide sequence ID" value="NZ_BAAASD010000057.1"/>
</dbReference>
<dbReference type="InterPro" id="IPR036259">
    <property type="entry name" value="MFS_trans_sf"/>
</dbReference>
<evidence type="ECO:0000259" key="8">
    <source>
        <dbReference type="PROSITE" id="PS50850"/>
    </source>
</evidence>
<evidence type="ECO:0000313" key="10">
    <source>
        <dbReference type="Proteomes" id="UP001500253"/>
    </source>
</evidence>
<gene>
    <name evidence="9" type="ORF">GCM10010246_77290</name>
</gene>
<evidence type="ECO:0000313" key="9">
    <source>
        <dbReference type="EMBL" id="GAA2371483.1"/>
    </source>
</evidence>
<name>A0ABN3H7Q9_9ACTN</name>
<evidence type="ECO:0000256" key="4">
    <source>
        <dbReference type="ARBA" id="ARBA00022692"/>
    </source>
</evidence>
<feature type="domain" description="Major facilitator superfamily (MFS) profile" evidence="8">
    <location>
        <begin position="21"/>
        <end position="271"/>
    </location>
</feature>
<dbReference type="PROSITE" id="PS50850">
    <property type="entry name" value="MFS"/>
    <property type="match status" value="1"/>
</dbReference>
<comment type="subcellular location">
    <subcellularLocation>
        <location evidence="1">Cell membrane</location>
        <topology evidence="1">Multi-pass membrane protein</topology>
    </subcellularLocation>
</comment>
<protein>
    <recommendedName>
        <fullName evidence="8">Major facilitator superfamily (MFS) profile domain-containing protein</fullName>
    </recommendedName>
</protein>
<feature type="transmembrane region" description="Helical" evidence="7">
    <location>
        <begin position="251"/>
        <end position="269"/>
    </location>
</feature>
<keyword evidence="5 7" id="KW-1133">Transmembrane helix</keyword>
<feature type="transmembrane region" description="Helical" evidence="7">
    <location>
        <begin position="220"/>
        <end position="239"/>
    </location>
</feature>
<comment type="caution">
    <text evidence="9">The sequence shown here is derived from an EMBL/GenBank/DDBJ whole genome shotgun (WGS) entry which is preliminary data.</text>
</comment>
<dbReference type="InterPro" id="IPR011701">
    <property type="entry name" value="MFS"/>
</dbReference>
<keyword evidence="6 7" id="KW-0472">Membrane</keyword>
<feature type="transmembrane region" description="Helical" evidence="7">
    <location>
        <begin position="174"/>
        <end position="195"/>
    </location>
</feature>
<dbReference type="PROSITE" id="PS00216">
    <property type="entry name" value="SUGAR_TRANSPORT_1"/>
    <property type="match status" value="1"/>
</dbReference>
<feature type="transmembrane region" description="Helical" evidence="7">
    <location>
        <begin position="88"/>
        <end position="111"/>
    </location>
</feature>
<dbReference type="SUPFAM" id="SSF103473">
    <property type="entry name" value="MFS general substrate transporter"/>
    <property type="match status" value="1"/>
</dbReference>
<dbReference type="PANTHER" id="PTHR23517:SF13">
    <property type="entry name" value="MAJOR FACILITATOR SUPERFAMILY MFS_1"/>
    <property type="match status" value="1"/>
</dbReference>
<feature type="transmembrane region" description="Helical" evidence="7">
    <location>
        <begin position="51"/>
        <end position="76"/>
    </location>
</feature>
<evidence type="ECO:0000256" key="2">
    <source>
        <dbReference type="ARBA" id="ARBA00022448"/>
    </source>
</evidence>
<proteinExistence type="predicted"/>
<dbReference type="Gene3D" id="1.20.1250.20">
    <property type="entry name" value="MFS general substrate transporter like domains"/>
    <property type="match status" value="1"/>
</dbReference>
<reference evidence="9 10" key="1">
    <citation type="journal article" date="2019" name="Int. J. Syst. Evol. Microbiol.">
        <title>The Global Catalogue of Microorganisms (GCM) 10K type strain sequencing project: providing services to taxonomists for standard genome sequencing and annotation.</title>
        <authorList>
            <consortium name="The Broad Institute Genomics Platform"/>
            <consortium name="The Broad Institute Genome Sequencing Center for Infectious Disease"/>
            <person name="Wu L."/>
            <person name="Ma J."/>
        </authorList>
    </citation>
    <scope>NUCLEOTIDE SEQUENCE [LARGE SCALE GENOMIC DNA]</scope>
    <source>
        <strain evidence="9 10">JCM 4316</strain>
    </source>
</reference>